<organism evidence="2 3">
    <name type="scientific">Rhizopogon vesiculosus</name>
    <dbReference type="NCBI Taxonomy" id="180088"/>
    <lineage>
        <taxon>Eukaryota</taxon>
        <taxon>Fungi</taxon>
        <taxon>Dikarya</taxon>
        <taxon>Basidiomycota</taxon>
        <taxon>Agaricomycotina</taxon>
        <taxon>Agaricomycetes</taxon>
        <taxon>Agaricomycetidae</taxon>
        <taxon>Boletales</taxon>
        <taxon>Suillineae</taxon>
        <taxon>Rhizopogonaceae</taxon>
        <taxon>Rhizopogon</taxon>
    </lineage>
</organism>
<feature type="domain" description="Serine-threonine/tyrosine-protein kinase catalytic" evidence="1">
    <location>
        <begin position="2"/>
        <end position="72"/>
    </location>
</feature>
<dbReference type="EMBL" id="LVVM01003614">
    <property type="protein sequence ID" value="OJA14535.1"/>
    <property type="molecule type" value="Genomic_DNA"/>
</dbReference>
<name>A0A1J8Q1I1_9AGAM</name>
<evidence type="ECO:0000259" key="1">
    <source>
        <dbReference type="Pfam" id="PF07714"/>
    </source>
</evidence>
<evidence type="ECO:0000313" key="2">
    <source>
        <dbReference type="EMBL" id="OJA14535.1"/>
    </source>
</evidence>
<accession>A0A1J8Q1I1</accession>
<dbReference type="InterPro" id="IPR011009">
    <property type="entry name" value="Kinase-like_dom_sf"/>
</dbReference>
<dbReference type="GO" id="GO:0004672">
    <property type="term" value="F:protein kinase activity"/>
    <property type="evidence" value="ECO:0007669"/>
    <property type="project" value="InterPro"/>
</dbReference>
<dbReference type="SUPFAM" id="SSF56112">
    <property type="entry name" value="Protein kinase-like (PK-like)"/>
    <property type="match status" value="1"/>
</dbReference>
<comment type="caution">
    <text evidence="2">The sequence shown here is derived from an EMBL/GenBank/DDBJ whole genome shotgun (WGS) entry which is preliminary data.</text>
</comment>
<dbReference type="Gene3D" id="1.10.510.10">
    <property type="entry name" value="Transferase(Phosphotransferase) domain 1"/>
    <property type="match status" value="1"/>
</dbReference>
<protein>
    <recommendedName>
        <fullName evidence="1">Serine-threonine/tyrosine-protein kinase catalytic domain-containing protein</fullName>
    </recommendedName>
</protein>
<dbReference type="Pfam" id="PF07714">
    <property type="entry name" value="PK_Tyr_Ser-Thr"/>
    <property type="match status" value="1"/>
</dbReference>
<dbReference type="AlphaFoldDB" id="A0A1J8Q1I1"/>
<dbReference type="InterPro" id="IPR001245">
    <property type="entry name" value="Ser-Thr/Tyr_kinase_cat_dom"/>
</dbReference>
<dbReference type="STRING" id="180088.A0A1J8Q1I1"/>
<evidence type="ECO:0000313" key="3">
    <source>
        <dbReference type="Proteomes" id="UP000183567"/>
    </source>
</evidence>
<keyword evidence="3" id="KW-1185">Reference proteome</keyword>
<proteinExistence type="predicted"/>
<gene>
    <name evidence="2" type="ORF">AZE42_11080</name>
</gene>
<sequence>MLLREYRARKQLQHENLLPLLGFSYEFGPLPAMISPWMKNGSLTTYLGKNFAELTIKRKLQILQQVATAINYRMWLLHLLA</sequence>
<dbReference type="OrthoDB" id="1924919at2759"/>
<dbReference type="Proteomes" id="UP000183567">
    <property type="component" value="Unassembled WGS sequence"/>
</dbReference>
<reference evidence="2 3" key="1">
    <citation type="submission" date="2016-03" db="EMBL/GenBank/DDBJ databases">
        <title>Comparative genomics of the ectomycorrhizal sister species Rhizopogon vinicolor and Rhizopogon vesiculosus (Basidiomycota: Boletales) reveals a divergence of the mating type B locus.</title>
        <authorList>
            <person name="Mujic A.B."/>
            <person name="Kuo A."/>
            <person name="Tritt A."/>
            <person name="Lipzen A."/>
            <person name="Chen C."/>
            <person name="Johnson J."/>
            <person name="Sharma A."/>
            <person name="Barry K."/>
            <person name="Grigoriev I.V."/>
            <person name="Spatafora J.W."/>
        </authorList>
    </citation>
    <scope>NUCLEOTIDE SEQUENCE [LARGE SCALE GENOMIC DNA]</scope>
    <source>
        <strain evidence="2 3">AM-OR11-056</strain>
    </source>
</reference>